<comment type="caution">
    <text evidence="2">The sequence shown here is derived from an EMBL/GenBank/DDBJ whole genome shotgun (WGS) entry which is preliminary data.</text>
</comment>
<gene>
    <name evidence="2" type="ORF">D8674_037906</name>
</gene>
<accession>A0A5N5GX99</accession>
<name>A0A5N5GX99_9ROSA</name>
<feature type="compositionally biased region" description="Polar residues" evidence="1">
    <location>
        <begin position="1"/>
        <end position="14"/>
    </location>
</feature>
<keyword evidence="3" id="KW-1185">Reference proteome</keyword>
<protein>
    <submittedName>
        <fullName evidence="2">Uncharacterized protein</fullName>
    </submittedName>
</protein>
<dbReference type="AlphaFoldDB" id="A0A5N5GX99"/>
<proteinExistence type="predicted"/>
<evidence type="ECO:0000313" key="3">
    <source>
        <dbReference type="Proteomes" id="UP000327157"/>
    </source>
</evidence>
<evidence type="ECO:0000313" key="2">
    <source>
        <dbReference type="EMBL" id="KAB2620245.1"/>
    </source>
</evidence>
<reference evidence="2 3" key="1">
    <citation type="submission" date="2019-09" db="EMBL/GenBank/DDBJ databases">
        <authorList>
            <person name="Ou C."/>
        </authorList>
    </citation>
    <scope>NUCLEOTIDE SEQUENCE [LARGE SCALE GENOMIC DNA]</scope>
    <source>
        <strain evidence="2">S2</strain>
        <tissue evidence="2">Leaf</tissue>
    </source>
</reference>
<reference evidence="2 3" key="2">
    <citation type="submission" date="2019-11" db="EMBL/GenBank/DDBJ databases">
        <title>A de novo genome assembly of a pear dwarfing rootstock.</title>
        <authorList>
            <person name="Wang F."/>
            <person name="Wang J."/>
            <person name="Li S."/>
            <person name="Zhang Y."/>
            <person name="Fang M."/>
            <person name="Ma L."/>
            <person name="Zhao Y."/>
            <person name="Jiang S."/>
        </authorList>
    </citation>
    <scope>NUCLEOTIDE SEQUENCE [LARGE SCALE GENOMIC DNA]</scope>
    <source>
        <strain evidence="2">S2</strain>
        <tissue evidence="2">Leaf</tissue>
    </source>
</reference>
<feature type="region of interest" description="Disordered" evidence="1">
    <location>
        <begin position="1"/>
        <end position="22"/>
    </location>
</feature>
<sequence length="78" mass="8633">MADSGGPSSKTIQGEGSEKDMANKFRGNVGVLPDWNIDKSDSNLMKCINVVFKYHFRELKFDVQRDAEQHGMAGPADD</sequence>
<dbReference type="Proteomes" id="UP000327157">
    <property type="component" value="Unassembled WGS sequence"/>
</dbReference>
<evidence type="ECO:0000256" key="1">
    <source>
        <dbReference type="SAM" id="MobiDB-lite"/>
    </source>
</evidence>
<organism evidence="2 3">
    <name type="scientific">Pyrus ussuriensis x Pyrus communis</name>
    <dbReference type="NCBI Taxonomy" id="2448454"/>
    <lineage>
        <taxon>Eukaryota</taxon>
        <taxon>Viridiplantae</taxon>
        <taxon>Streptophyta</taxon>
        <taxon>Embryophyta</taxon>
        <taxon>Tracheophyta</taxon>
        <taxon>Spermatophyta</taxon>
        <taxon>Magnoliopsida</taxon>
        <taxon>eudicotyledons</taxon>
        <taxon>Gunneridae</taxon>
        <taxon>Pentapetalae</taxon>
        <taxon>rosids</taxon>
        <taxon>fabids</taxon>
        <taxon>Rosales</taxon>
        <taxon>Rosaceae</taxon>
        <taxon>Amygdaloideae</taxon>
        <taxon>Maleae</taxon>
        <taxon>Pyrus</taxon>
    </lineage>
</organism>
<dbReference type="EMBL" id="SMOL01000351">
    <property type="protein sequence ID" value="KAB2620245.1"/>
    <property type="molecule type" value="Genomic_DNA"/>
</dbReference>